<feature type="chain" id="PRO_5022894961" evidence="2">
    <location>
        <begin position="31"/>
        <end position="472"/>
    </location>
</feature>
<proteinExistence type="predicted"/>
<protein>
    <submittedName>
        <fullName evidence="4">Choline-sulfatase</fullName>
        <ecNumber evidence="4">3.1.6.6</ecNumber>
    </submittedName>
</protein>
<dbReference type="InterPro" id="IPR000917">
    <property type="entry name" value="Sulfatase_N"/>
</dbReference>
<dbReference type="InterPro" id="IPR052701">
    <property type="entry name" value="GAG_Ulvan_Degrading_Sulfatases"/>
</dbReference>
<feature type="signal peptide" evidence="2">
    <location>
        <begin position="1"/>
        <end position="30"/>
    </location>
</feature>
<evidence type="ECO:0000313" key="5">
    <source>
        <dbReference type="Proteomes" id="UP000317243"/>
    </source>
</evidence>
<dbReference type="SUPFAM" id="SSF53649">
    <property type="entry name" value="Alkaline phosphatase-like"/>
    <property type="match status" value="1"/>
</dbReference>
<dbReference type="AlphaFoldDB" id="A0A5C5X1D1"/>
<comment type="caution">
    <text evidence="4">The sequence shown here is derived from an EMBL/GenBank/DDBJ whole genome shotgun (WGS) entry which is preliminary data.</text>
</comment>
<evidence type="ECO:0000313" key="4">
    <source>
        <dbReference type="EMBL" id="TWT56766.1"/>
    </source>
</evidence>
<dbReference type="Gene3D" id="3.40.720.10">
    <property type="entry name" value="Alkaline Phosphatase, subunit A"/>
    <property type="match status" value="1"/>
</dbReference>
<dbReference type="PANTHER" id="PTHR43751:SF1">
    <property type="entry name" value="SULFATASE ATSG-RELATED"/>
    <property type="match status" value="1"/>
</dbReference>
<sequence length="472" mass="53164" precursor="true">MIHSPLAKCRTVLAATCFFVLMGITIQADADDSKPNFVFIIADDLTFRDLGVYGGQAHTPNIDHLATQGMRMTRCFQTAPMCSPTRHNIYTGQYPVKTGAYPNHTQTYDDVQNITHYLPPLGYRVALSGKKHIGPKELFQFEYTGKKNNPDMEAIEQLFSECQSTETPFCLFACSNEPHTPWNKGDASQYPPSEIKLPPYIGDTPTAREHFSRYLAEITYFDTQVGDILNLLEKNNLVDNTVVMVVSEQGNSLPFAKWTCYDNGLQSGMIVRWPGHIAPGSTTDAMVEYCDVTPTFVDIAGGELAPELDGKSMLPVLLGKTDHHKDYVFGEMTTHGIINGTDCYPIRSVRSERFKLIRNLNHEAEFTNACTKTEPFLSMVEAAKNGNETIAALVERYQHRPEIEFYDVVNDPLELNNLADDPQYKDEIDQLGQVLDRWMKQQGDEGIETELSANSHVQKKKRNQKNTKRNSK</sequence>
<dbReference type="Pfam" id="PF00884">
    <property type="entry name" value="Sulfatase"/>
    <property type="match status" value="1"/>
</dbReference>
<organism evidence="4 5">
    <name type="scientific">Thalassoglobus neptunius</name>
    <dbReference type="NCBI Taxonomy" id="1938619"/>
    <lineage>
        <taxon>Bacteria</taxon>
        <taxon>Pseudomonadati</taxon>
        <taxon>Planctomycetota</taxon>
        <taxon>Planctomycetia</taxon>
        <taxon>Planctomycetales</taxon>
        <taxon>Planctomycetaceae</taxon>
        <taxon>Thalassoglobus</taxon>
    </lineage>
</organism>
<evidence type="ECO:0000256" key="1">
    <source>
        <dbReference type="SAM" id="MobiDB-lite"/>
    </source>
</evidence>
<dbReference type="EC" id="3.1.6.6" evidence="4"/>
<feature type="domain" description="Sulfatase N-terminal" evidence="3">
    <location>
        <begin position="35"/>
        <end position="301"/>
    </location>
</feature>
<reference evidence="4 5" key="1">
    <citation type="submission" date="2019-02" db="EMBL/GenBank/DDBJ databases">
        <title>Deep-cultivation of Planctomycetes and their phenomic and genomic characterization uncovers novel biology.</title>
        <authorList>
            <person name="Wiegand S."/>
            <person name="Jogler M."/>
            <person name="Boedeker C."/>
            <person name="Pinto D."/>
            <person name="Vollmers J."/>
            <person name="Rivas-Marin E."/>
            <person name="Kohn T."/>
            <person name="Peeters S.H."/>
            <person name="Heuer A."/>
            <person name="Rast P."/>
            <person name="Oberbeckmann S."/>
            <person name="Bunk B."/>
            <person name="Jeske O."/>
            <person name="Meyerdierks A."/>
            <person name="Storesund J.E."/>
            <person name="Kallscheuer N."/>
            <person name="Luecker S."/>
            <person name="Lage O.M."/>
            <person name="Pohl T."/>
            <person name="Merkel B.J."/>
            <person name="Hornburger P."/>
            <person name="Mueller R.-W."/>
            <person name="Bruemmer F."/>
            <person name="Labrenz M."/>
            <person name="Spormann A.M."/>
            <person name="Op Den Camp H."/>
            <person name="Overmann J."/>
            <person name="Amann R."/>
            <person name="Jetten M.S.M."/>
            <person name="Mascher T."/>
            <person name="Medema M.H."/>
            <person name="Devos D.P."/>
            <person name="Kaster A.-K."/>
            <person name="Ovreas L."/>
            <person name="Rohde M."/>
            <person name="Galperin M.Y."/>
            <person name="Jogler C."/>
        </authorList>
    </citation>
    <scope>NUCLEOTIDE SEQUENCE [LARGE SCALE GENOMIC DNA]</scope>
    <source>
        <strain evidence="4 5">KOR42</strain>
    </source>
</reference>
<evidence type="ECO:0000256" key="2">
    <source>
        <dbReference type="SAM" id="SignalP"/>
    </source>
</evidence>
<dbReference type="CDD" id="cd16027">
    <property type="entry name" value="SGSH"/>
    <property type="match status" value="1"/>
</dbReference>
<feature type="region of interest" description="Disordered" evidence="1">
    <location>
        <begin position="446"/>
        <end position="472"/>
    </location>
</feature>
<dbReference type="RefSeq" id="WP_231740546.1">
    <property type="nucleotide sequence ID" value="NZ_SIHI01000001.1"/>
</dbReference>
<dbReference type="EMBL" id="SIHI01000001">
    <property type="protein sequence ID" value="TWT56766.1"/>
    <property type="molecule type" value="Genomic_DNA"/>
</dbReference>
<keyword evidence="5" id="KW-1185">Reference proteome</keyword>
<keyword evidence="2" id="KW-0732">Signal</keyword>
<evidence type="ECO:0000259" key="3">
    <source>
        <dbReference type="Pfam" id="PF00884"/>
    </source>
</evidence>
<dbReference type="GO" id="GO:0047753">
    <property type="term" value="F:choline-sulfatase activity"/>
    <property type="evidence" value="ECO:0007669"/>
    <property type="project" value="UniProtKB-EC"/>
</dbReference>
<dbReference type="PANTHER" id="PTHR43751">
    <property type="entry name" value="SULFATASE"/>
    <property type="match status" value="1"/>
</dbReference>
<gene>
    <name evidence="4" type="primary">betC_1</name>
    <name evidence="4" type="ORF">KOR42_01210</name>
</gene>
<accession>A0A5C5X1D1</accession>
<name>A0A5C5X1D1_9PLAN</name>
<dbReference type="InterPro" id="IPR017850">
    <property type="entry name" value="Alkaline_phosphatase_core_sf"/>
</dbReference>
<dbReference type="Proteomes" id="UP000317243">
    <property type="component" value="Unassembled WGS sequence"/>
</dbReference>
<feature type="compositionally biased region" description="Basic residues" evidence="1">
    <location>
        <begin position="457"/>
        <end position="472"/>
    </location>
</feature>
<keyword evidence="4" id="KW-0378">Hydrolase</keyword>